<comment type="caution">
    <text evidence="2">The sequence shown here is derived from an EMBL/GenBank/DDBJ whole genome shotgun (WGS) entry which is preliminary data.</text>
</comment>
<dbReference type="Gene3D" id="3.40.50.880">
    <property type="match status" value="1"/>
</dbReference>
<evidence type="ECO:0000259" key="1">
    <source>
        <dbReference type="Pfam" id="PF09825"/>
    </source>
</evidence>
<feature type="domain" description="Biotin-protein ligase N-terminal" evidence="1">
    <location>
        <begin position="59"/>
        <end position="158"/>
    </location>
</feature>
<dbReference type="RefSeq" id="WP_344568004.1">
    <property type="nucleotide sequence ID" value="NZ_BAAARJ010000014.1"/>
</dbReference>
<dbReference type="SUPFAM" id="SSF52317">
    <property type="entry name" value="Class I glutamine amidotransferase-like"/>
    <property type="match status" value="1"/>
</dbReference>
<dbReference type="PROSITE" id="PS51318">
    <property type="entry name" value="TAT"/>
    <property type="match status" value="1"/>
</dbReference>
<dbReference type="Proteomes" id="UP001501447">
    <property type="component" value="Unassembled WGS sequence"/>
</dbReference>
<keyword evidence="3" id="KW-1185">Reference proteome</keyword>
<name>A0ABP6CR24_9ACTN</name>
<proteinExistence type="predicted"/>
<dbReference type="InterPro" id="IPR029062">
    <property type="entry name" value="Class_I_gatase-like"/>
</dbReference>
<dbReference type="InterPro" id="IPR019197">
    <property type="entry name" value="Biotin-prot_ligase_N"/>
</dbReference>
<protein>
    <recommendedName>
        <fullName evidence="1">Biotin-protein ligase N-terminal domain-containing protein</fullName>
    </recommendedName>
</protein>
<evidence type="ECO:0000313" key="2">
    <source>
        <dbReference type="EMBL" id="GAA2624318.1"/>
    </source>
</evidence>
<dbReference type="EMBL" id="BAAARJ010000014">
    <property type="protein sequence ID" value="GAA2624318.1"/>
    <property type="molecule type" value="Genomic_DNA"/>
</dbReference>
<dbReference type="InterPro" id="IPR006311">
    <property type="entry name" value="TAT_signal"/>
</dbReference>
<dbReference type="Pfam" id="PF09825">
    <property type="entry name" value="BPL_N"/>
    <property type="match status" value="1"/>
</dbReference>
<reference evidence="3" key="1">
    <citation type="journal article" date="2019" name="Int. J. Syst. Evol. Microbiol.">
        <title>The Global Catalogue of Microorganisms (GCM) 10K type strain sequencing project: providing services to taxonomists for standard genome sequencing and annotation.</title>
        <authorList>
            <consortium name="The Broad Institute Genomics Platform"/>
            <consortium name="The Broad Institute Genome Sequencing Center for Infectious Disease"/>
            <person name="Wu L."/>
            <person name="Ma J."/>
        </authorList>
    </citation>
    <scope>NUCLEOTIDE SEQUENCE [LARGE SCALE GENOMIC DNA]</scope>
    <source>
        <strain evidence="3">JCM 16373</strain>
    </source>
</reference>
<sequence>MPGTHPNAGPAPAAVDRRRLLLAALPATALPATALLAAGCAPSAERARNEPDDRRPLALVYRGPQGCAGCAPAVANLLRRARRPYRVTYVGPGTGTPLSAEALADAELYVQPGGGADLDGAWRQLRGSADMMRDWVRGGGSYLGLCFGAYLAGRDPGFDLLPGDTNGYIDSPGTTIHHQRDTVVPVKWRGKRRHMYFQDGPAFFLDDGADADVLATYPNGDAAVVVAPYGKGRVGVSGPHPEADRSWYEEQGLRNPDGVRLDLAYELVEATTRRR</sequence>
<organism evidence="2 3">
    <name type="scientific">Streptomyces axinellae</name>
    <dbReference type="NCBI Taxonomy" id="552788"/>
    <lineage>
        <taxon>Bacteria</taxon>
        <taxon>Bacillati</taxon>
        <taxon>Actinomycetota</taxon>
        <taxon>Actinomycetes</taxon>
        <taxon>Kitasatosporales</taxon>
        <taxon>Streptomycetaceae</taxon>
        <taxon>Streptomyces</taxon>
    </lineage>
</organism>
<evidence type="ECO:0000313" key="3">
    <source>
        <dbReference type="Proteomes" id="UP001501447"/>
    </source>
</evidence>
<accession>A0ABP6CR24</accession>
<gene>
    <name evidence="2" type="ORF">GCM10009863_43490</name>
</gene>